<feature type="compositionally biased region" description="Acidic residues" evidence="10">
    <location>
        <begin position="629"/>
        <end position="648"/>
    </location>
</feature>
<dbReference type="GO" id="GO:0003723">
    <property type="term" value="F:RNA binding"/>
    <property type="evidence" value="ECO:0007669"/>
    <property type="project" value="UniProtKB-UniRule"/>
</dbReference>
<feature type="compositionally biased region" description="Acidic residues" evidence="10">
    <location>
        <begin position="110"/>
        <end position="129"/>
    </location>
</feature>
<organism evidence="12">
    <name type="scientific">Triatoma infestans</name>
    <name type="common">Assassin bug</name>
    <dbReference type="NCBI Taxonomy" id="30076"/>
    <lineage>
        <taxon>Eukaryota</taxon>
        <taxon>Metazoa</taxon>
        <taxon>Ecdysozoa</taxon>
        <taxon>Arthropoda</taxon>
        <taxon>Hexapoda</taxon>
        <taxon>Insecta</taxon>
        <taxon>Pterygota</taxon>
        <taxon>Neoptera</taxon>
        <taxon>Paraneoptera</taxon>
        <taxon>Hemiptera</taxon>
        <taxon>Heteroptera</taxon>
        <taxon>Panheteroptera</taxon>
        <taxon>Cimicomorpha</taxon>
        <taxon>Reduviidae</taxon>
        <taxon>Triatominae</taxon>
        <taxon>Triatoma</taxon>
    </lineage>
</organism>
<dbReference type="InterPro" id="IPR029063">
    <property type="entry name" value="SAM-dependent_MTases_sf"/>
</dbReference>
<dbReference type="GO" id="GO:0005730">
    <property type="term" value="C:nucleolus"/>
    <property type="evidence" value="ECO:0007669"/>
    <property type="project" value="UniProtKB-SubCell"/>
</dbReference>
<feature type="compositionally biased region" description="Polar residues" evidence="10">
    <location>
        <begin position="787"/>
        <end position="799"/>
    </location>
</feature>
<dbReference type="Pfam" id="PF22458">
    <property type="entry name" value="RsmF-B_ferredox"/>
    <property type="match status" value="1"/>
</dbReference>
<dbReference type="Gene3D" id="3.40.50.150">
    <property type="entry name" value="Vaccinia Virus protein VP39"/>
    <property type="match status" value="1"/>
</dbReference>
<dbReference type="AlphaFoldDB" id="A0A023F3W3"/>
<feature type="compositionally biased region" description="Acidic residues" evidence="10">
    <location>
        <begin position="136"/>
        <end position="150"/>
    </location>
</feature>
<feature type="active site" description="Nucleophile" evidence="9">
    <location>
        <position position="539"/>
    </location>
</feature>
<comment type="similarity">
    <text evidence="2 9">Belongs to the class I-like SAM-binding methyltransferase superfamily. RsmB/NOP family.</text>
</comment>
<dbReference type="NCBIfam" id="TIGR00446">
    <property type="entry name" value="nop2p"/>
    <property type="match status" value="1"/>
</dbReference>
<name>A0A023F3W3_TRIIF</name>
<feature type="domain" description="SAM-dependent MTase RsmB/NOP-type" evidence="11">
    <location>
        <begin position="322"/>
        <end position="609"/>
    </location>
</feature>
<comment type="subcellular location">
    <subcellularLocation>
        <location evidence="1">Nucleus</location>
        <location evidence="1">Nucleolus</location>
    </subcellularLocation>
</comment>
<protein>
    <submittedName>
        <fullName evidence="12">Putative trna and rrna cytosine-c5-methylase nucleolar protein nol1/nop2</fullName>
    </submittedName>
</protein>
<feature type="region of interest" description="Disordered" evidence="10">
    <location>
        <begin position="1"/>
        <end position="48"/>
    </location>
</feature>
<feature type="compositionally biased region" description="Acidic residues" evidence="10">
    <location>
        <begin position="160"/>
        <end position="210"/>
    </location>
</feature>
<dbReference type="InterPro" id="IPR001678">
    <property type="entry name" value="MeTrfase_RsmB-F_NOP2_dom"/>
</dbReference>
<feature type="compositionally biased region" description="Basic and acidic residues" evidence="10">
    <location>
        <begin position="1"/>
        <end position="12"/>
    </location>
</feature>
<dbReference type="GO" id="GO:0000470">
    <property type="term" value="P:maturation of LSU-rRNA"/>
    <property type="evidence" value="ECO:0007669"/>
    <property type="project" value="TreeGrafter"/>
</dbReference>
<dbReference type="PROSITE" id="PS51686">
    <property type="entry name" value="SAM_MT_RSMB_NOP"/>
    <property type="match status" value="1"/>
</dbReference>
<dbReference type="InterPro" id="IPR011023">
    <property type="entry name" value="Nop2p"/>
</dbReference>
<feature type="compositionally biased region" description="Basic residues" evidence="10">
    <location>
        <begin position="13"/>
        <end position="23"/>
    </location>
</feature>
<keyword evidence="4 9" id="KW-0489">Methyltransferase</keyword>
<evidence type="ECO:0000256" key="1">
    <source>
        <dbReference type="ARBA" id="ARBA00004604"/>
    </source>
</evidence>
<evidence type="ECO:0000259" key="11">
    <source>
        <dbReference type="PROSITE" id="PS51686"/>
    </source>
</evidence>
<feature type="compositionally biased region" description="Low complexity" evidence="10">
    <location>
        <begin position="736"/>
        <end position="753"/>
    </location>
</feature>
<feature type="compositionally biased region" description="Basic and acidic residues" evidence="10">
    <location>
        <begin position="881"/>
        <end position="898"/>
    </location>
</feature>
<dbReference type="PANTHER" id="PTHR22807">
    <property type="entry name" value="NOP2 YEAST -RELATED NOL1/NOP2/FMU SUN DOMAIN-CONTAINING"/>
    <property type="match status" value="1"/>
</dbReference>
<feature type="compositionally biased region" description="Acidic residues" evidence="10">
    <location>
        <begin position="802"/>
        <end position="812"/>
    </location>
</feature>
<feature type="compositionally biased region" description="Polar residues" evidence="10">
    <location>
        <begin position="870"/>
        <end position="880"/>
    </location>
</feature>
<evidence type="ECO:0000256" key="8">
    <source>
        <dbReference type="ARBA" id="ARBA00023242"/>
    </source>
</evidence>
<dbReference type="Pfam" id="PF01189">
    <property type="entry name" value="Methyltr_RsmB-F"/>
    <property type="match status" value="1"/>
</dbReference>
<keyword evidence="5 9" id="KW-0808">Transferase</keyword>
<dbReference type="PANTHER" id="PTHR22807:SF30">
    <property type="entry name" value="28S RRNA (CYTOSINE(4447)-C(5))-METHYLTRANSFERASE-RELATED"/>
    <property type="match status" value="1"/>
</dbReference>
<accession>A0A023F3W3</accession>
<dbReference type="GO" id="GO:0070475">
    <property type="term" value="P:rRNA base methylation"/>
    <property type="evidence" value="ECO:0007669"/>
    <property type="project" value="TreeGrafter"/>
</dbReference>
<feature type="region of interest" description="Disordered" evidence="10">
    <location>
        <begin position="617"/>
        <end position="1061"/>
    </location>
</feature>
<feature type="binding site" evidence="9">
    <location>
        <position position="482"/>
    </location>
    <ligand>
        <name>S-adenosyl-L-methionine</name>
        <dbReference type="ChEBI" id="CHEBI:59789"/>
    </ligand>
</feature>
<keyword evidence="8" id="KW-0539">Nucleus</keyword>
<dbReference type="PRINTS" id="PR02008">
    <property type="entry name" value="RCMTFAMILY"/>
</dbReference>
<dbReference type="InterPro" id="IPR023267">
    <property type="entry name" value="RCMT"/>
</dbReference>
<evidence type="ECO:0000256" key="6">
    <source>
        <dbReference type="ARBA" id="ARBA00022691"/>
    </source>
</evidence>
<evidence type="ECO:0000256" key="9">
    <source>
        <dbReference type="PROSITE-ProRule" id="PRU01023"/>
    </source>
</evidence>
<dbReference type="GO" id="GO:0009383">
    <property type="term" value="F:rRNA (cytosine-C5-)-methyltransferase activity"/>
    <property type="evidence" value="ECO:0007669"/>
    <property type="project" value="TreeGrafter"/>
</dbReference>
<dbReference type="PRINTS" id="PR02012">
    <property type="entry name" value="RCMTNOP2"/>
</dbReference>
<evidence type="ECO:0000256" key="4">
    <source>
        <dbReference type="ARBA" id="ARBA00022603"/>
    </source>
</evidence>
<evidence type="ECO:0000256" key="5">
    <source>
        <dbReference type="ARBA" id="ARBA00022679"/>
    </source>
</evidence>
<evidence type="ECO:0000256" key="2">
    <source>
        <dbReference type="ARBA" id="ARBA00007494"/>
    </source>
</evidence>
<feature type="compositionally biased region" description="Basic residues" evidence="10">
    <location>
        <begin position="906"/>
        <end position="917"/>
    </location>
</feature>
<dbReference type="FunFam" id="3.30.70.1170:FF:000001">
    <property type="entry name" value="Ribosomal RNA methyltransferase Nop2"/>
    <property type="match status" value="1"/>
</dbReference>
<reference evidence="12" key="1">
    <citation type="journal article" date="2014" name="PLoS Negl. Trop. Dis.">
        <title>An updated insight into the Sialotranscriptome of Triatoma infestans: developmental stage and geographic variations.</title>
        <authorList>
            <person name="Schwarz A."/>
            <person name="Medrano-Mercado N."/>
            <person name="Schaub G.A."/>
            <person name="Struchiner C.J."/>
            <person name="Bargues M.D."/>
            <person name="Levy M.Z."/>
            <person name="Ribeiro J.M."/>
        </authorList>
    </citation>
    <scope>NUCLEOTIDE SEQUENCE</scope>
    <source>
        <strain evidence="12">Chile</strain>
        <tissue evidence="12">Salivary glands</tissue>
    </source>
</reference>
<evidence type="ECO:0000256" key="3">
    <source>
        <dbReference type="ARBA" id="ARBA00022517"/>
    </source>
</evidence>
<feature type="binding site" evidence="9">
    <location>
        <begin position="414"/>
        <end position="420"/>
    </location>
    <ligand>
        <name>S-adenosyl-L-methionine</name>
        <dbReference type="ChEBI" id="CHEBI:59789"/>
    </ligand>
</feature>
<keyword evidence="6 9" id="KW-0949">S-adenosyl-L-methionine</keyword>
<feature type="binding site" evidence="9">
    <location>
        <position position="438"/>
    </location>
    <ligand>
        <name>S-adenosyl-L-methionine</name>
        <dbReference type="ChEBI" id="CHEBI:59789"/>
    </ligand>
</feature>
<keyword evidence="3" id="KW-0690">Ribosome biogenesis</keyword>
<dbReference type="InterPro" id="IPR054728">
    <property type="entry name" value="RsmB-like_ferredoxin"/>
</dbReference>
<sequence length="1061" mass="118954">MGRKARFDETKNQKKGPGRKARKQKDPVFPFLKDESKIFKPTSHRQRQRIVKRILKKNQKGGGALKNNLSKIKQDIGVNNFKDAKMEKKLLLFPSKDKRIGVKRRHEPDVNEENEDEKLEASTDEEMEDSDKHDSEEESADEEDDSEADTSECKVGTLDDLVDEGSSEDEDDNKDVDESGADDSDDEDTNEEADSDEEDKSEEADSDEELPVERAAKKLKKKQERIEKEAQEEMMLNIANRDIFEFPNEGEEYKPIGIPETEQRIKDILMVLTDFKKYREEGRSRKEYIDLLKNDLCIYFSYNRFLIDRFVELFPLAELMDFLEANETQRPLTVRTNSLKTRRRDLAQALIARGVNLDPVGKWSSVGLVIYSSSVPVGATPEYLAGHYIIQGASSMLPVMALAPQENEKILDMCAAPGGKASHIAAVMKNTGVLFANDINKDRAKAIVGNFHRLGIINAVVCTNDGRKITKVMKGFDRVLLDAPCSGTGIISKDPSVKMNKDKVDIQRCFTLQKQLILEAIDAVNPKSPTGGYIVYSTCSVLPEENENIIEYAMKKRHVKLVETGLDFGTPGFTNFRSYRYKPSMNLTKRFYPHTHNMDGFFVAKLKKLSNQIFKNEDKDVEGTKQEDVEGGEEEEMEVEENDKETEEFTAAQPVSSVPRSLRAPKHGRGKHRLEKMLTKQPPPVKEAKQLNDSKHKNMRKKKKSVQNENTSETNEESNKGKVTEAIQPKKQGQVNNKTDITNSNVNNNNNNNKEIPTTDVSTNNVASENVQQIKKKRKRNKKKNKQSNATNEMEQGTTEEGGADDVADGEDQSLPKKRVIDDEGGSPSKKKKKKQVVVKDAAGKQIKVDESTIEKDQPKESKKKKKGKQTGNVGKNVQQKNDEHEKTDGNVENEERAATGGQTTGKKKRRRNRKKKEGPAADGGENGEQNTVSQKAAVAAPEAKDSGSPGRKSPSNQNLNTVATAEAEEEEVVGDDGNTATDQTGKKKKRRRKKKQQPQSADENKQTNSTESNNNNAAAGKAQVNNNKVQKPVEKNQQQPAPSPKKKKKNILKATKVDNK</sequence>
<dbReference type="Gene3D" id="3.30.70.1170">
    <property type="entry name" value="Sun protein, domain 3"/>
    <property type="match status" value="1"/>
</dbReference>
<dbReference type="EMBL" id="GBBI01003083">
    <property type="protein sequence ID" value="JAC15629.1"/>
    <property type="molecule type" value="mRNA"/>
</dbReference>
<feature type="region of interest" description="Disordered" evidence="10">
    <location>
        <begin position="92"/>
        <end position="223"/>
    </location>
</feature>
<evidence type="ECO:0000256" key="10">
    <source>
        <dbReference type="SAM" id="MobiDB-lite"/>
    </source>
</evidence>
<evidence type="ECO:0000256" key="7">
    <source>
        <dbReference type="ARBA" id="ARBA00022884"/>
    </source>
</evidence>
<proteinExistence type="evidence at transcript level"/>
<feature type="compositionally biased region" description="Basic and acidic residues" evidence="10">
    <location>
        <begin position="847"/>
        <end position="861"/>
    </location>
</feature>
<dbReference type="SUPFAM" id="SSF53335">
    <property type="entry name" value="S-adenosyl-L-methionine-dependent methyltransferases"/>
    <property type="match status" value="1"/>
</dbReference>
<feature type="compositionally biased region" description="Basic and acidic residues" evidence="10">
    <location>
        <begin position="617"/>
        <end position="628"/>
    </location>
</feature>
<feature type="compositionally biased region" description="Basic residues" evidence="10">
    <location>
        <begin position="663"/>
        <end position="674"/>
    </location>
</feature>
<feature type="compositionally biased region" description="Basic residues" evidence="10">
    <location>
        <begin position="987"/>
        <end position="997"/>
    </location>
</feature>
<feature type="compositionally biased region" description="Basic and acidic residues" evidence="10">
    <location>
        <begin position="686"/>
        <end position="696"/>
    </location>
</feature>
<feature type="compositionally biased region" description="Basic residues" evidence="10">
    <location>
        <begin position="774"/>
        <end position="786"/>
    </location>
</feature>
<dbReference type="InterPro" id="IPR049560">
    <property type="entry name" value="MeTrfase_RsmB-F_NOP2_cat"/>
</dbReference>
<dbReference type="InterPro" id="IPR023273">
    <property type="entry name" value="RCMT_NOP2"/>
</dbReference>
<evidence type="ECO:0000313" key="12">
    <source>
        <dbReference type="EMBL" id="JAC15629.1"/>
    </source>
</evidence>
<dbReference type="PROSITE" id="PS01153">
    <property type="entry name" value="NOL1_NOP2_SUN"/>
    <property type="match status" value="1"/>
</dbReference>
<feature type="compositionally biased region" description="Polar residues" evidence="10">
    <location>
        <begin position="998"/>
        <end position="1013"/>
    </location>
</feature>
<feature type="binding site" evidence="9">
    <location>
        <position position="465"/>
    </location>
    <ligand>
        <name>S-adenosyl-L-methionine</name>
        <dbReference type="ChEBI" id="CHEBI:59789"/>
    </ligand>
</feature>
<keyword evidence="7 9" id="KW-0694">RNA-binding</keyword>
<dbReference type="InterPro" id="IPR018314">
    <property type="entry name" value="RsmB/NOL1/NOP2-like_CS"/>
</dbReference>
<feature type="compositionally biased region" description="Polar residues" evidence="10">
    <location>
        <begin position="754"/>
        <end position="773"/>
    </location>
</feature>